<dbReference type="EMBL" id="GBXM01036029">
    <property type="protein sequence ID" value="JAH72548.1"/>
    <property type="molecule type" value="Transcribed_RNA"/>
</dbReference>
<proteinExistence type="predicted"/>
<reference evidence="1" key="1">
    <citation type="submission" date="2014-11" db="EMBL/GenBank/DDBJ databases">
        <authorList>
            <person name="Amaro Gonzalez C."/>
        </authorList>
    </citation>
    <scope>NUCLEOTIDE SEQUENCE</scope>
</reference>
<protein>
    <submittedName>
        <fullName evidence="1">Uncharacterized protein</fullName>
    </submittedName>
</protein>
<organism evidence="1">
    <name type="scientific">Anguilla anguilla</name>
    <name type="common">European freshwater eel</name>
    <name type="synonym">Muraena anguilla</name>
    <dbReference type="NCBI Taxonomy" id="7936"/>
    <lineage>
        <taxon>Eukaryota</taxon>
        <taxon>Metazoa</taxon>
        <taxon>Chordata</taxon>
        <taxon>Craniata</taxon>
        <taxon>Vertebrata</taxon>
        <taxon>Euteleostomi</taxon>
        <taxon>Actinopterygii</taxon>
        <taxon>Neopterygii</taxon>
        <taxon>Teleostei</taxon>
        <taxon>Anguilliformes</taxon>
        <taxon>Anguillidae</taxon>
        <taxon>Anguilla</taxon>
    </lineage>
</organism>
<sequence length="24" mass="2713">MQETKKDVVLETVVSMLDTGVFEN</sequence>
<accession>A0A0E9V5L1</accession>
<dbReference type="AlphaFoldDB" id="A0A0E9V5L1"/>
<evidence type="ECO:0000313" key="1">
    <source>
        <dbReference type="EMBL" id="JAH72548.1"/>
    </source>
</evidence>
<name>A0A0E9V5L1_ANGAN</name>
<reference evidence="1" key="2">
    <citation type="journal article" date="2015" name="Fish Shellfish Immunol.">
        <title>Early steps in the European eel (Anguilla anguilla)-Vibrio vulnificus interaction in the gills: Role of the RtxA13 toxin.</title>
        <authorList>
            <person name="Callol A."/>
            <person name="Pajuelo D."/>
            <person name="Ebbesson L."/>
            <person name="Teles M."/>
            <person name="MacKenzie S."/>
            <person name="Amaro C."/>
        </authorList>
    </citation>
    <scope>NUCLEOTIDE SEQUENCE</scope>
</reference>